<evidence type="ECO:0000256" key="3">
    <source>
        <dbReference type="ARBA" id="ARBA00022723"/>
    </source>
</evidence>
<evidence type="ECO:0000256" key="4">
    <source>
        <dbReference type="ARBA" id="ARBA00023002"/>
    </source>
</evidence>
<dbReference type="Pfam" id="PF00848">
    <property type="entry name" value="Ring_hydroxyl_A"/>
    <property type="match status" value="1"/>
</dbReference>
<dbReference type="Gene3D" id="3.90.380.10">
    <property type="entry name" value="Naphthalene 1,2-dioxygenase Alpha Subunit, Chain A, domain 1"/>
    <property type="match status" value="1"/>
</dbReference>
<dbReference type="PRINTS" id="PR00090">
    <property type="entry name" value="RNGDIOXGNASE"/>
</dbReference>
<dbReference type="Pfam" id="PF00355">
    <property type="entry name" value="Rieske"/>
    <property type="match status" value="1"/>
</dbReference>
<dbReference type="InterPro" id="IPR001663">
    <property type="entry name" value="Rng_hydr_dOase-A"/>
</dbReference>
<dbReference type="CDD" id="cd03469">
    <property type="entry name" value="Rieske_RO_Alpha_N"/>
    <property type="match status" value="1"/>
</dbReference>
<dbReference type="RefSeq" id="WP_085931933.1">
    <property type="nucleotide sequence ID" value="NZ_FUWJ01000001.1"/>
</dbReference>
<keyword evidence="5" id="KW-0408">Iron</keyword>
<gene>
    <name evidence="8" type="ORF">SAMN02745126_00157</name>
</gene>
<dbReference type="Proteomes" id="UP000190092">
    <property type="component" value="Unassembled WGS sequence"/>
</dbReference>
<dbReference type="OrthoDB" id="7456916at2"/>
<dbReference type="InterPro" id="IPR017941">
    <property type="entry name" value="Rieske_2Fe-2S"/>
</dbReference>
<keyword evidence="9" id="KW-1185">Reference proteome</keyword>
<evidence type="ECO:0000259" key="7">
    <source>
        <dbReference type="PROSITE" id="PS51296"/>
    </source>
</evidence>
<proteinExistence type="predicted"/>
<evidence type="ECO:0000313" key="9">
    <source>
        <dbReference type="Proteomes" id="UP000190092"/>
    </source>
</evidence>
<accession>A0A1T4JM68</accession>
<dbReference type="InterPro" id="IPR036922">
    <property type="entry name" value="Rieske_2Fe-2S_sf"/>
</dbReference>
<dbReference type="PANTHER" id="PTHR43756:SF5">
    <property type="entry name" value="CHOLINE MONOOXYGENASE, CHLOROPLASTIC"/>
    <property type="match status" value="1"/>
</dbReference>
<sequence>MEHATQVELARTMFSYIDKGEQARSVSPFANPVRDYICSGQAAHERDLLFREHPLILGMTADLPKPGDFFTNDFTGRPILVVRGKDGKVNAFLNVCRHRGAKLATADLAQGCARAGASFTCPYHGWAYGLDGQLLGVRDAEAFGDVDRATHGLRRLAAVERHGFIWVRPGGDTPFDPDAILGDLTSEFGAYGFERYSHYETRTLRRAMNWKLVIGTFLEGYHIKVLHRNTIAPLILGAHTTFDAYGRHGRMAVPRPGLAALRETPERDWDVLRHTAVVYALFPNTVLVWQGDHMETWRVFPGASPDESVMHASLYIPEPALTDKAKRHWDRNMKILLDTVEQEDFPLGENMQRGFHSGAQDHLLFGRNEPALAHFHRSVHKALGLPGA</sequence>
<dbReference type="STRING" id="225324.SAMN02745126_00157"/>
<dbReference type="SUPFAM" id="SSF55961">
    <property type="entry name" value="Bet v1-like"/>
    <property type="match status" value="1"/>
</dbReference>
<evidence type="ECO:0000256" key="1">
    <source>
        <dbReference type="ARBA" id="ARBA00001962"/>
    </source>
</evidence>
<feature type="domain" description="Rieske" evidence="7">
    <location>
        <begin position="56"/>
        <end position="167"/>
    </location>
</feature>
<dbReference type="EMBL" id="FUWJ01000001">
    <property type="protein sequence ID" value="SJZ31238.1"/>
    <property type="molecule type" value="Genomic_DNA"/>
</dbReference>
<protein>
    <submittedName>
        <fullName evidence="8">Phenylpropionate dioxygenase, large terminal subunit</fullName>
    </submittedName>
</protein>
<comment type="cofactor">
    <cofactor evidence="1">
        <name>Fe cation</name>
        <dbReference type="ChEBI" id="CHEBI:24875"/>
    </cofactor>
</comment>
<dbReference type="PROSITE" id="PS51296">
    <property type="entry name" value="RIESKE"/>
    <property type="match status" value="1"/>
</dbReference>
<keyword evidence="3" id="KW-0479">Metal-binding</keyword>
<dbReference type="GO" id="GO:0051537">
    <property type="term" value="F:2 iron, 2 sulfur cluster binding"/>
    <property type="evidence" value="ECO:0007669"/>
    <property type="project" value="UniProtKB-KW"/>
</dbReference>
<keyword evidence="2" id="KW-0001">2Fe-2S</keyword>
<dbReference type="AlphaFoldDB" id="A0A1T4JM68"/>
<reference evidence="9" key="1">
    <citation type="submission" date="2017-02" db="EMBL/GenBank/DDBJ databases">
        <authorList>
            <person name="Varghese N."/>
            <person name="Submissions S."/>
        </authorList>
    </citation>
    <scope>NUCLEOTIDE SEQUENCE [LARGE SCALE GENOMIC DNA]</scope>
    <source>
        <strain evidence="9">ATCC 27094</strain>
    </source>
</reference>
<evidence type="ECO:0000256" key="2">
    <source>
        <dbReference type="ARBA" id="ARBA00022714"/>
    </source>
</evidence>
<dbReference type="PANTHER" id="PTHR43756">
    <property type="entry name" value="CHOLINE MONOOXYGENASE, CHLOROPLASTIC"/>
    <property type="match status" value="1"/>
</dbReference>
<dbReference type="CDD" id="cd08887">
    <property type="entry name" value="RHO_alpha_C_3"/>
    <property type="match status" value="1"/>
</dbReference>
<dbReference type="Gene3D" id="2.102.10.10">
    <property type="entry name" value="Rieske [2Fe-2S] iron-sulphur domain"/>
    <property type="match status" value="1"/>
</dbReference>
<keyword evidence="8" id="KW-0223">Dioxygenase</keyword>
<evidence type="ECO:0000256" key="6">
    <source>
        <dbReference type="ARBA" id="ARBA00023014"/>
    </source>
</evidence>
<evidence type="ECO:0000256" key="5">
    <source>
        <dbReference type="ARBA" id="ARBA00023004"/>
    </source>
</evidence>
<dbReference type="GO" id="GO:0005506">
    <property type="term" value="F:iron ion binding"/>
    <property type="evidence" value="ECO:0007669"/>
    <property type="project" value="InterPro"/>
</dbReference>
<name>A0A1T4JM68_9HYPH</name>
<keyword evidence="6" id="KW-0411">Iron-sulfur</keyword>
<dbReference type="InterPro" id="IPR015879">
    <property type="entry name" value="Ring_hydroxy_dOase_asu_C_dom"/>
</dbReference>
<organism evidence="8 9">
    <name type="scientific">Enhydrobacter aerosaccus</name>
    <dbReference type="NCBI Taxonomy" id="225324"/>
    <lineage>
        <taxon>Bacteria</taxon>
        <taxon>Pseudomonadati</taxon>
        <taxon>Pseudomonadota</taxon>
        <taxon>Alphaproteobacteria</taxon>
        <taxon>Hyphomicrobiales</taxon>
        <taxon>Enhydrobacter</taxon>
    </lineage>
</organism>
<dbReference type="GO" id="GO:0051213">
    <property type="term" value="F:dioxygenase activity"/>
    <property type="evidence" value="ECO:0007669"/>
    <property type="project" value="UniProtKB-KW"/>
</dbReference>
<dbReference type="SUPFAM" id="SSF50022">
    <property type="entry name" value="ISP domain"/>
    <property type="match status" value="1"/>
</dbReference>
<keyword evidence="4" id="KW-0560">Oxidoreductase</keyword>
<evidence type="ECO:0000313" key="8">
    <source>
        <dbReference type="EMBL" id="SJZ31238.1"/>
    </source>
</evidence>